<dbReference type="EMBL" id="JBFDAA010000011">
    <property type="protein sequence ID" value="KAL1123998.1"/>
    <property type="molecule type" value="Genomic_DNA"/>
</dbReference>
<name>A0ABD0YW06_9HEMI</name>
<gene>
    <name evidence="8" type="ORF">AAG570_001768</name>
</gene>
<sequence>MSSIDFPKKSITGNFSPETISSRSAGFENFLSSVAADKQLKDCLAFTSFLQRREMLESLRLIQDEQYDQNSFRLMNKMQTDRSPIVLRYLCLLVALYHTHICGTSVELGRAVATAALAVRRYQYVCDPDLLRYYVPLLRATLDLCQASGNDTNHIVAHLDDLKRKGVNVESPASLFQLVLHDLYPMLEGN</sequence>
<keyword evidence="9" id="KW-1185">Reference proteome</keyword>
<dbReference type="PANTHER" id="PTHR20939:SF11">
    <property type="entry name" value="LD12265P"/>
    <property type="match status" value="1"/>
</dbReference>
<dbReference type="GO" id="GO:0008289">
    <property type="term" value="F:lipid binding"/>
    <property type="evidence" value="ECO:0007669"/>
    <property type="project" value="UniProtKB-KW"/>
</dbReference>
<dbReference type="InterPro" id="IPR001683">
    <property type="entry name" value="PX_dom"/>
</dbReference>
<dbReference type="AlphaFoldDB" id="A0ABD0YW06"/>
<evidence type="ECO:0000256" key="3">
    <source>
        <dbReference type="ARBA" id="ARBA00022753"/>
    </source>
</evidence>
<evidence type="ECO:0000259" key="7">
    <source>
        <dbReference type="Pfam" id="PF00787"/>
    </source>
</evidence>
<evidence type="ECO:0000313" key="9">
    <source>
        <dbReference type="Proteomes" id="UP001558652"/>
    </source>
</evidence>
<evidence type="ECO:0000256" key="1">
    <source>
        <dbReference type="ARBA" id="ARBA00004469"/>
    </source>
</evidence>
<dbReference type="Gene3D" id="3.30.1520.10">
    <property type="entry name" value="Phox-like domain"/>
    <property type="match status" value="1"/>
</dbReference>
<dbReference type="Proteomes" id="UP001558652">
    <property type="component" value="Unassembled WGS sequence"/>
</dbReference>
<dbReference type="SUPFAM" id="SSF64268">
    <property type="entry name" value="PX domain"/>
    <property type="match status" value="1"/>
</dbReference>
<evidence type="ECO:0000256" key="5">
    <source>
        <dbReference type="ARBA" id="ARBA00023121"/>
    </source>
</evidence>
<keyword evidence="2" id="KW-0813">Transport</keyword>
<organism evidence="8 9">
    <name type="scientific">Ranatra chinensis</name>
    <dbReference type="NCBI Taxonomy" id="642074"/>
    <lineage>
        <taxon>Eukaryota</taxon>
        <taxon>Metazoa</taxon>
        <taxon>Ecdysozoa</taxon>
        <taxon>Arthropoda</taxon>
        <taxon>Hexapoda</taxon>
        <taxon>Insecta</taxon>
        <taxon>Pterygota</taxon>
        <taxon>Neoptera</taxon>
        <taxon>Paraneoptera</taxon>
        <taxon>Hemiptera</taxon>
        <taxon>Heteroptera</taxon>
        <taxon>Panheteroptera</taxon>
        <taxon>Nepomorpha</taxon>
        <taxon>Nepidae</taxon>
        <taxon>Ranatrinae</taxon>
        <taxon>Ranatra</taxon>
    </lineage>
</organism>
<dbReference type="Pfam" id="PF00787">
    <property type="entry name" value="PX"/>
    <property type="match status" value="1"/>
</dbReference>
<evidence type="ECO:0000313" key="8">
    <source>
        <dbReference type="EMBL" id="KAL1123998.1"/>
    </source>
</evidence>
<protein>
    <recommendedName>
        <fullName evidence="7">PX domain-containing protein</fullName>
    </recommendedName>
</protein>
<keyword evidence="6" id="KW-0472">Membrane</keyword>
<keyword evidence="4" id="KW-0653">Protein transport</keyword>
<reference evidence="8 9" key="1">
    <citation type="submission" date="2024-07" db="EMBL/GenBank/DDBJ databases">
        <title>Chromosome-level genome assembly of the water stick insect Ranatra chinensis (Heteroptera: Nepidae).</title>
        <authorList>
            <person name="Liu X."/>
        </authorList>
    </citation>
    <scope>NUCLEOTIDE SEQUENCE [LARGE SCALE GENOMIC DNA]</scope>
    <source>
        <strain evidence="8">Cailab_2021Rc</strain>
        <tissue evidence="8">Muscle</tissue>
    </source>
</reference>
<dbReference type="InterPro" id="IPR036871">
    <property type="entry name" value="PX_dom_sf"/>
</dbReference>
<evidence type="ECO:0000256" key="4">
    <source>
        <dbReference type="ARBA" id="ARBA00022927"/>
    </source>
</evidence>
<comment type="subcellular location">
    <subcellularLocation>
        <location evidence="1">Early endosome membrane</location>
        <topology evidence="1">Peripheral membrane protein</topology>
        <orientation evidence="1">Cytoplasmic side</orientation>
    </subcellularLocation>
</comment>
<dbReference type="GO" id="GO:0015031">
    <property type="term" value="P:protein transport"/>
    <property type="evidence" value="ECO:0007669"/>
    <property type="project" value="UniProtKB-KW"/>
</dbReference>
<keyword evidence="5" id="KW-0446">Lipid-binding</keyword>
<dbReference type="PANTHER" id="PTHR20939">
    <property type="entry name" value="SORTING NEXIN 20, 21"/>
    <property type="match status" value="1"/>
</dbReference>
<keyword evidence="3" id="KW-0967">Endosome</keyword>
<proteinExistence type="predicted"/>
<dbReference type="GO" id="GO:0031901">
    <property type="term" value="C:early endosome membrane"/>
    <property type="evidence" value="ECO:0007669"/>
    <property type="project" value="UniProtKB-SubCell"/>
</dbReference>
<feature type="domain" description="PX" evidence="7">
    <location>
        <begin position="5"/>
        <end position="52"/>
    </location>
</feature>
<comment type="caution">
    <text evidence="8">The sequence shown here is derived from an EMBL/GenBank/DDBJ whole genome shotgun (WGS) entry which is preliminary data.</text>
</comment>
<evidence type="ECO:0000256" key="6">
    <source>
        <dbReference type="ARBA" id="ARBA00023136"/>
    </source>
</evidence>
<dbReference type="InterPro" id="IPR039937">
    <property type="entry name" value="SNX20/SNX21"/>
</dbReference>
<accession>A0ABD0YW06</accession>
<evidence type="ECO:0000256" key="2">
    <source>
        <dbReference type="ARBA" id="ARBA00022448"/>
    </source>
</evidence>